<organism evidence="1 2">
    <name type="scientific">Novosphingobium kunmingense</name>
    <dbReference type="NCBI Taxonomy" id="1211806"/>
    <lineage>
        <taxon>Bacteria</taxon>
        <taxon>Pseudomonadati</taxon>
        <taxon>Pseudomonadota</taxon>
        <taxon>Alphaproteobacteria</taxon>
        <taxon>Sphingomonadales</taxon>
        <taxon>Sphingomonadaceae</taxon>
        <taxon>Novosphingobium</taxon>
    </lineage>
</organism>
<name>A0A2N0HJF1_9SPHN</name>
<sequence>MSRAMNLKLPEANVRKRCDESGVSISAIEPLPAGGTHLVCTTGEGADEMRLRLADYLIAGSVRRFPFYRARGPW</sequence>
<evidence type="ECO:0000313" key="2">
    <source>
        <dbReference type="Proteomes" id="UP000232587"/>
    </source>
</evidence>
<dbReference type="AlphaFoldDB" id="A0A2N0HJF1"/>
<proteinExistence type="predicted"/>
<dbReference type="Proteomes" id="UP000232587">
    <property type="component" value="Unassembled WGS sequence"/>
</dbReference>
<gene>
    <name evidence="1" type="ORF">B0I00_1294</name>
</gene>
<reference evidence="1 2" key="1">
    <citation type="submission" date="2017-11" db="EMBL/GenBank/DDBJ databases">
        <title>Genomic Encyclopedia of Type Strains, Phase III (KMG-III): the genomes of soil and plant-associated and newly described type strains.</title>
        <authorList>
            <person name="Whitman W."/>
        </authorList>
    </citation>
    <scope>NUCLEOTIDE SEQUENCE [LARGE SCALE GENOMIC DNA]</scope>
    <source>
        <strain evidence="1 2">CGMCC 1.12274</strain>
    </source>
</reference>
<dbReference type="EMBL" id="PHUF01000003">
    <property type="protein sequence ID" value="PKB19067.1"/>
    <property type="molecule type" value="Genomic_DNA"/>
</dbReference>
<protein>
    <submittedName>
        <fullName evidence="1">Uncharacterized protein</fullName>
    </submittedName>
</protein>
<keyword evidence="2" id="KW-1185">Reference proteome</keyword>
<accession>A0A2N0HJF1</accession>
<comment type="caution">
    <text evidence="1">The sequence shown here is derived from an EMBL/GenBank/DDBJ whole genome shotgun (WGS) entry which is preliminary data.</text>
</comment>
<evidence type="ECO:0000313" key="1">
    <source>
        <dbReference type="EMBL" id="PKB19067.1"/>
    </source>
</evidence>